<keyword evidence="3" id="KW-0206">Cytoskeleton</keyword>
<reference evidence="6" key="1">
    <citation type="submission" date="2022-08" db="EMBL/GenBank/DDBJ databases">
        <title>Genome sequencing of akame (Lates japonicus).</title>
        <authorList>
            <person name="Hashiguchi Y."/>
            <person name="Takahashi H."/>
        </authorList>
    </citation>
    <scope>NUCLEOTIDE SEQUENCE</scope>
    <source>
        <strain evidence="6">Kochi</strain>
    </source>
</reference>
<sequence>MRVSNSQPDVRKQNPTVVTPNKFRQAYSPADGLAVRDPGKRKVQLVQRRLSYTEGDRKRDVIGGSLTNLSSQPSYRACIHREVPLMSASSVVFLDKSLSISLVELEGGRAGQTALYRSTLSVRLGVSSGCRSSTDNKSAKTNEGSRRPRAAMLGCNKRNGRESGLGHCRGPLSKQRGRKVEQTAPTHGINNKADDSDVQHHSSTLGLLSFRGPSPSNTKAGRQKGNADEAAFPSRSNFRHRQHTFNIGPVDSRTVTDNAGEQQEHGCSIEPQKVSALGDTCYYHSLLKADSLGGAPQTLSLKEALALFRPDFISRSQGRVRKLEQKARRRRVLQDSNPDLVQGPREDRGKQKRNCTTPDPLSGRIYNKLPEVTKKKEEEKKRAVSQTNRLRAEVFKKDWVVYFTGSRTQGRLKRTWQSVAALVREGMVGPLHSLLPSISLSPFCLFYRSLPYHAT</sequence>
<dbReference type="GO" id="GO:0008017">
    <property type="term" value="F:microtubule binding"/>
    <property type="evidence" value="ECO:0007669"/>
    <property type="project" value="TreeGrafter"/>
</dbReference>
<evidence type="ECO:0000259" key="5">
    <source>
        <dbReference type="Pfam" id="PF15309"/>
    </source>
</evidence>
<evidence type="ECO:0000313" key="7">
    <source>
        <dbReference type="Proteomes" id="UP001279410"/>
    </source>
</evidence>
<name>A0AAD3MZH9_LATJO</name>
<dbReference type="PANTHER" id="PTHR21553:SF36">
    <property type="entry name" value="ALMS1 CENTROSOME AND BASAL BODY-ASSOCIATED PROTEIN-RELATED"/>
    <property type="match status" value="1"/>
</dbReference>
<evidence type="ECO:0000256" key="1">
    <source>
        <dbReference type="ARBA" id="ARBA00004300"/>
    </source>
</evidence>
<evidence type="ECO:0000256" key="4">
    <source>
        <dbReference type="SAM" id="MobiDB-lite"/>
    </source>
</evidence>
<keyword evidence="2" id="KW-0963">Cytoplasm</keyword>
<evidence type="ECO:0000256" key="3">
    <source>
        <dbReference type="ARBA" id="ARBA00023212"/>
    </source>
</evidence>
<dbReference type="Pfam" id="PF15309">
    <property type="entry name" value="ALMS_motif"/>
    <property type="match status" value="1"/>
</dbReference>
<dbReference type="GO" id="GO:0005829">
    <property type="term" value="C:cytosol"/>
    <property type="evidence" value="ECO:0007669"/>
    <property type="project" value="TreeGrafter"/>
</dbReference>
<organism evidence="6 7">
    <name type="scientific">Lates japonicus</name>
    <name type="common">Japanese lates</name>
    <dbReference type="NCBI Taxonomy" id="270547"/>
    <lineage>
        <taxon>Eukaryota</taxon>
        <taxon>Metazoa</taxon>
        <taxon>Chordata</taxon>
        <taxon>Craniata</taxon>
        <taxon>Vertebrata</taxon>
        <taxon>Euteleostomi</taxon>
        <taxon>Actinopterygii</taxon>
        <taxon>Neopterygii</taxon>
        <taxon>Teleostei</taxon>
        <taxon>Neoteleostei</taxon>
        <taxon>Acanthomorphata</taxon>
        <taxon>Carangaria</taxon>
        <taxon>Carangaria incertae sedis</taxon>
        <taxon>Centropomidae</taxon>
        <taxon>Lates</taxon>
    </lineage>
</organism>
<dbReference type="EMBL" id="BRZM01000065">
    <property type="protein sequence ID" value="GLD64033.1"/>
    <property type="molecule type" value="Genomic_DNA"/>
</dbReference>
<keyword evidence="7" id="KW-1185">Reference proteome</keyword>
<evidence type="ECO:0000313" key="6">
    <source>
        <dbReference type="EMBL" id="GLD64033.1"/>
    </source>
</evidence>
<feature type="region of interest" description="Disordered" evidence="4">
    <location>
        <begin position="319"/>
        <end position="361"/>
    </location>
</feature>
<comment type="subcellular location">
    <subcellularLocation>
        <location evidence="1">Cytoplasm</location>
        <location evidence="1">Cytoskeleton</location>
        <location evidence="1">Microtubule organizing center</location>
        <location evidence="1">Centrosome</location>
    </subcellularLocation>
</comment>
<dbReference type="InterPro" id="IPR029299">
    <property type="entry name" value="ALMS_motif"/>
</dbReference>
<protein>
    <recommendedName>
        <fullName evidence="5">ALMS motif domain-containing protein</fullName>
    </recommendedName>
</protein>
<comment type="caution">
    <text evidence="6">The sequence shown here is derived from an EMBL/GenBank/DDBJ whole genome shotgun (WGS) entry which is preliminary data.</text>
</comment>
<dbReference type="GO" id="GO:0005813">
    <property type="term" value="C:centrosome"/>
    <property type="evidence" value="ECO:0007669"/>
    <property type="project" value="UniProtKB-SubCell"/>
</dbReference>
<dbReference type="GO" id="GO:0005814">
    <property type="term" value="C:centriole"/>
    <property type="evidence" value="ECO:0007669"/>
    <property type="project" value="TreeGrafter"/>
</dbReference>
<dbReference type="AlphaFoldDB" id="A0AAD3MZH9"/>
<gene>
    <name evidence="6" type="ORF">AKAME5_001559800</name>
</gene>
<evidence type="ECO:0000256" key="2">
    <source>
        <dbReference type="ARBA" id="ARBA00022490"/>
    </source>
</evidence>
<dbReference type="GO" id="GO:0046599">
    <property type="term" value="P:regulation of centriole replication"/>
    <property type="evidence" value="ECO:0007669"/>
    <property type="project" value="TreeGrafter"/>
</dbReference>
<feature type="domain" description="ALMS motif" evidence="5">
    <location>
        <begin position="297"/>
        <end position="362"/>
    </location>
</feature>
<accession>A0AAD3MZH9</accession>
<dbReference type="PANTHER" id="PTHR21553">
    <property type="entry name" value="ALMS1-RELATED"/>
    <property type="match status" value="1"/>
</dbReference>
<proteinExistence type="predicted"/>
<dbReference type="Proteomes" id="UP001279410">
    <property type="component" value="Unassembled WGS sequence"/>
</dbReference>
<feature type="compositionally biased region" description="Basic and acidic residues" evidence="4">
    <location>
        <begin position="137"/>
        <end position="146"/>
    </location>
</feature>
<feature type="region of interest" description="Disordered" evidence="4">
    <location>
        <begin position="127"/>
        <end position="239"/>
    </location>
</feature>